<feature type="region of interest" description="Disordered" evidence="7">
    <location>
        <begin position="1"/>
        <end position="53"/>
    </location>
</feature>
<evidence type="ECO:0000256" key="7">
    <source>
        <dbReference type="SAM" id="MobiDB-lite"/>
    </source>
</evidence>
<dbReference type="GO" id="GO:0003677">
    <property type="term" value="F:DNA binding"/>
    <property type="evidence" value="ECO:0007669"/>
    <property type="project" value="UniProtKB-KW"/>
</dbReference>
<proteinExistence type="predicted"/>
<feature type="compositionally biased region" description="Polar residues" evidence="7">
    <location>
        <begin position="1"/>
        <end position="18"/>
    </location>
</feature>
<dbReference type="AlphaFoldDB" id="A0AAJ0GH68"/>
<dbReference type="GO" id="GO:0009410">
    <property type="term" value="P:response to xenobiotic stimulus"/>
    <property type="evidence" value="ECO:0007669"/>
    <property type="project" value="TreeGrafter"/>
</dbReference>
<keyword evidence="3" id="KW-0805">Transcription regulation</keyword>
<evidence type="ECO:0000259" key="8">
    <source>
        <dbReference type="Pfam" id="PF04082"/>
    </source>
</evidence>
<feature type="compositionally biased region" description="Polar residues" evidence="7">
    <location>
        <begin position="71"/>
        <end position="80"/>
    </location>
</feature>
<dbReference type="PANTHER" id="PTHR31779">
    <property type="entry name" value="2-NITROPROPANE DIOXYGENASE FAMILY, PUTATIVE (AFU_ORTHOLOGUE AFUA_2G17430)-RELATED"/>
    <property type="match status" value="1"/>
</dbReference>
<evidence type="ECO:0000256" key="1">
    <source>
        <dbReference type="ARBA" id="ARBA00022723"/>
    </source>
</evidence>
<evidence type="ECO:0000256" key="5">
    <source>
        <dbReference type="ARBA" id="ARBA00023163"/>
    </source>
</evidence>
<dbReference type="PANTHER" id="PTHR31779:SF4">
    <property type="entry name" value="2-NITROPROPANE DIOXYGENASE FAMILY, PUTATIVE (AFU_ORTHOLOGUE AFUA_2G17430)-RELATED"/>
    <property type="match status" value="1"/>
</dbReference>
<dbReference type="EMBL" id="JAWDJX010000003">
    <property type="protein sequence ID" value="KAK3057445.1"/>
    <property type="molecule type" value="Genomic_DNA"/>
</dbReference>
<protein>
    <recommendedName>
        <fullName evidence="8">Xylanolytic transcriptional activator regulatory domain-containing protein</fullName>
    </recommendedName>
</protein>
<keyword evidence="1" id="KW-0479">Metal-binding</keyword>
<gene>
    <name evidence="9" type="ORF">LTR09_001629</name>
</gene>
<dbReference type="GO" id="GO:0003700">
    <property type="term" value="F:DNA-binding transcription factor activity"/>
    <property type="evidence" value="ECO:0007669"/>
    <property type="project" value="TreeGrafter"/>
</dbReference>
<evidence type="ECO:0000256" key="4">
    <source>
        <dbReference type="ARBA" id="ARBA00023125"/>
    </source>
</evidence>
<feature type="region of interest" description="Disordered" evidence="7">
    <location>
        <begin position="528"/>
        <end position="552"/>
    </location>
</feature>
<keyword evidence="2" id="KW-0862">Zinc</keyword>
<dbReference type="CDD" id="cd12148">
    <property type="entry name" value="fungal_TF_MHR"/>
    <property type="match status" value="1"/>
</dbReference>
<dbReference type="GO" id="GO:0006351">
    <property type="term" value="P:DNA-templated transcription"/>
    <property type="evidence" value="ECO:0007669"/>
    <property type="project" value="InterPro"/>
</dbReference>
<dbReference type="InterPro" id="IPR007219">
    <property type="entry name" value="XnlR_reg_dom"/>
</dbReference>
<sequence length="599" mass="66895">MAVNGHASSHATNVQPANSHAPLKRSASLDDHDHDDENDQQGGRQRSRAACAPCRQRKRKWYQCEYTSSKRGSIHQNGDVSQEPPPPAPVGHTQPSMLQLQAHPLTAPGARFHHRGILDPSKTRFVRANSAIAFPRILGMELESDNIPRLHSFAWHLGIRREPPDTLTEITSIMTWADIQHLAKAYFNIVKPEIGLLDEPDFMEQASARFAAPHGDNEIDAVLLGVSALGSFFSPNPHPSEEDFVNHAKKVLDKRSMVRSPTSNSVFGWILRTLYLRLVSRPHSAWVASSVAMHQVEACGLHKEMQTIAVVYPAAPTGDHKLAKFRRRLFWMARALNIIFSFEYGRSRVNFDVVTTKRFAADSNGFSHQLVELADILPNDFVDREREPDPPAALSTALTRIEELQSESSFITMMKADLAFAIYRRLWLMSLTDAKDRADSVLNLGKAALNASEAMLESRIPWWNVLTTPFQFLCTVLAMDSPKSLTQVADAMNLMLRISQIYDTHMVREAYNQAAALVKMSRTRKEKELESLSALPERPPFEDHPSAAASGTMTEVPSIDWSTVDLPFEWDIFLNPDLVMSSQQGQSAVDAAFGGQLGF</sequence>
<comment type="caution">
    <text evidence="9">The sequence shown here is derived from an EMBL/GenBank/DDBJ whole genome shotgun (WGS) entry which is preliminary data.</text>
</comment>
<keyword evidence="5" id="KW-0804">Transcription</keyword>
<evidence type="ECO:0000256" key="2">
    <source>
        <dbReference type="ARBA" id="ARBA00022833"/>
    </source>
</evidence>
<keyword evidence="4" id="KW-0238">DNA-binding</keyword>
<evidence type="ECO:0000313" key="10">
    <source>
        <dbReference type="Proteomes" id="UP001271007"/>
    </source>
</evidence>
<dbReference type="InterPro" id="IPR052478">
    <property type="entry name" value="Metabolite_Synth_Reg"/>
</dbReference>
<dbReference type="GO" id="GO:0008270">
    <property type="term" value="F:zinc ion binding"/>
    <property type="evidence" value="ECO:0007669"/>
    <property type="project" value="InterPro"/>
</dbReference>
<dbReference type="Proteomes" id="UP001271007">
    <property type="component" value="Unassembled WGS sequence"/>
</dbReference>
<evidence type="ECO:0000313" key="9">
    <source>
        <dbReference type="EMBL" id="KAK3057445.1"/>
    </source>
</evidence>
<keyword evidence="6" id="KW-0539">Nucleus</keyword>
<evidence type="ECO:0000256" key="6">
    <source>
        <dbReference type="ARBA" id="ARBA00023242"/>
    </source>
</evidence>
<name>A0AAJ0GH68_9PEZI</name>
<feature type="region of interest" description="Disordered" evidence="7">
    <location>
        <begin position="71"/>
        <end position="94"/>
    </location>
</feature>
<feature type="domain" description="Xylanolytic transcriptional activator regulatory" evidence="8">
    <location>
        <begin position="184"/>
        <end position="404"/>
    </location>
</feature>
<keyword evidence="10" id="KW-1185">Reference proteome</keyword>
<reference evidence="9" key="1">
    <citation type="submission" date="2023-04" db="EMBL/GenBank/DDBJ databases">
        <title>Black Yeasts Isolated from many extreme environments.</title>
        <authorList>
            <person name="Coleine C."/>
            <person name="Stajich J.E."/>
            <person name="Selbmann L."/>
        </authorList>
    </citation>
    <scope>NUCLEOTIDE SEQUENCE</scope>
    <source>
        <strain evidence="9">CCFEE 5312</strain>
    </source>
</reference>
<organism evidence="9 10">
    <name type="scientific">Extremus antarcticus</name>
    <dbReference type="NCBI Taxonomy" id="702011"/>
    <lineage>
        <taxon>Eukaryota</taxon>
        <taxon>Fungi</taxon>
        <taxon>Dikarya</taxon>
        <taxon>Ascomycota</taxon>
        <taxon>Pezizomycotina</taxon>
        <taxon>Dothideomycetes</taxon>
        <taxon>Dothideomycetidae</taxon>
        <taxon>Mycosphaerellales</taxon>
        <taxon>Extremaceae</taxon>
        <taxon>Extremus</taxon>
    </lineage>
</organism>
<evidence type="ECO:0000256" key="3">
    <source>
        <dbReference type="ARBA" id="ARBA00023015"/>
    </source>
</evidence>
<accession>A0AAJ0GH68</accession>
<dbReference type="Pfam" id="PF04082">
    <property type="entry name" value="Fungal_trans"/>
    <property type="match status" value="1"/>
</dbReference>